<sequence>MEIMKQEQLQARFQRFESGLLPQERDMLIRNRLEIQQPVRYDLLSQIIEDKRATFKDEQIEYAGGDQQTAVIVTFFNNNITSSEDCDAFIERVYQHENGRLFKYGFDFGTVIQRSKIIIDPNYV</sequence>
<proteinExistence type="predicted"/>
<dbReference type="EMBL" id="SNRW01034031">
    <property type="protein sequence ID" value="KAA6355796.1"/>
    <property type="molecule type" value="Genomic_DNA"/>
</dbReference>
<evidence type="ECO:0000313" key="1">
    <source>
        <dbReference type="EMBL" id="KAA6355796.1"/>
    </source>
</evidence>
<name>A0A5J4TBL3_9EUKA</name>
<accession>A0A5J4TBL3</accession>
<organism evidence="1 2">
    <name type="scientific">Streblomastix strix</name>
    <dbReference type="NCBI Taxonomy" id="222440"/>
    <lineage>
        <taxon>Eukaryota</taxon>
        <taxon>Metamonada</taxon>
        <taxon>Preaxostyla</taxon>
        <taxon>Oxymonadida</taxon>
        <taxon>Streblomastigidae</taxon>
        <taxon>Streblomastix</taxon>
    </lineage>
</organism>
<evidence type="ECO:0000313" key="2">
    <source>
        <dbReference type="Proteomes" id="UP000324800"/>
    </source>
</evidence>
<reference evidence="1 2" key="1">
    <citation type="submission" date="2019-03" db="EMBL/GenBank/DDBJ databases">
        <title>Single cell metagenomics reveals metabolic interactions within the superorganism composed of flagellate Streblomastix strix and complex community of Bacteroidetes bacteria on its surface.</title>
        <authorList>
            <person name="Treitli S.C."/>
            <person name="Kolisko M."/>
            <person name="Husnik F."/>
            <person name="Keeling P."/>
            <person name="Hampl V."/>
        </authorList>
    </citation>
    <scope>NUCLEOTIDE SEQUENCE [LARGE SCALE GENOMIC DNA]</scope>
    <source>
        <strain evidence="1">ST1C</strain>
    </source>
</reference>
<dbReference type="Proteomes" id="UP000324800">
    <property type="component" value="Unassembled WGS sequence"/>
</dbReference>
<comment type="caution">
    <text evidence="1">The sequence shown here is derived from an EMBL/GenBank/DDBJ whole genome shotgun (WGS) entry which is preliminary data.</text>
</comment>
<protein>
    <submittedName>
        <fullName evidence="1">Uncharacterized protein</fullName>
    </submittedName>
</protein>
<gene>
    <name evidence="1" type="ORF">EZS28_048677</name>
</gene>
<dbReference type="AlphaFoldDB" id="A0A5J4TBL3"/>